<dbReference type="InterPro" id="IPR006597">
    <property type="entry name" value="Sel1-like"/>
</dbReference>
<reference evidence="3" key="1">
    <citation type="submission" date="2016-11" db="EMBL/GenBank/DDBJ databases">
        <authorList>
            <person name="Varghese N."/>
            <person name="Submissions S."/>
        </authorList>
    </citation>
    <scope>NUCLEOTIDE SEQUENCE [LARGE SCALE GENOMIC DNA]</scope>
    <source>
        <strain evidence="3">DSM 100564</strain>
    </source>
</reference>
<dbReference type="STRING" id="1470563.SAMN05444000_101193"/>
<dbReference type="Gene3D" id="1.25.40.10">
    <property type="entry name" value="Tetratricopeptide repeat domain"/>
    <property type="match status" value="1"/>
</dbReference>
<evidence type="ECO:0008006" key="4">
    <source>
        <dbReference type="Google" id="ProtNLM"/>
    </source>
</evidence>
<sequence length="585" mass="64335">MNLFTKIITFACVAGLAFTGIAQAEDDQWTVLDPDHSYYDENLPKAQIQNGPETLMVKIDPMTGKWIATLVLIGDDQDTAISNVLSAADGQKVKYKLNAGDENLYTNFVGDQFSVFSFPLAQDFVQAAKTARFWAVSSDLGISIFRMTNAGSEEAIFMLEMMADDIGHSVLQAESDEQQAEARCEAARQSGETLKECDNSALASSPWEYAEVGSNFYIDGAYGAATKTERELAALYWVHAGQQWVAMIKVDTEHYVDEFTSRIHLANGKIQVKEFLEGAFMRSQDAGETQQALTFQLSKNEMQMLRAATDWTIHIGGETHGFTLSNVVAATDEIVHHAEAFLESQNENNQETDEAIATCDAEVGHPDDSQQPTDGVAWADIDAMAAVQVCERALDLAPDNVRMLYQLGRAYDKADNPDALWVLQDAADMGYPEAFNHLGLLYWDGDYTDQDHDKARAYFSDGSDLGSLSARYNYARILVQQGDGKQDLVLAYDAMNSAADAGYLSAQELMGDWMREGTLGDVSFYDAHQHYEAAAEQGSGRAYYALSQMYTAGEGVTAEPSKALSHLFAAGNLGHEQARKDLGWD</sequence>
<name>A0A1M6BD93_9RHOB</name>
<evidence type="ECO:0000313" key="2">
    <source>
        <dbReference type="EMBL" id="SHI46666.1"/>
    </source>
</evidence>
<dbReference type="InterPro" id="IPR050767">
    <property type="entry name" value="Sel1_AlgK"/>
</dbReference>
<accession>A0A1M6BD93</accession>
<keyword evidence="1" id="KW-0732">Signal</keyword>
<proteinExistence type="predicted"/>
<dbReference type="EMBL" id="FQZQ01000001">
    <property type="protein sequence ID" value="SHI46666.1"/>
    <property type="molecule type" value="Genomic_DNA"/>
</dbReference>
<dbReference type="SMART" id="SM00671">
    <property type="entry name" value="SEL1"/>
    <property type="match status" value="5"/>
</dbReference>
<protein>
    <recommendedName>
        <fullName evidence="4">TPR repeat</fullName>
    </recommendedName>
</protein>
<dbReference type="PANTHER" id="PTHR11102">
    <property type="entry name" value="SEL-1-LIKE PROTEIN"/>
    <property type="match status" value="1"/>
</dbReference>
<feature type="signal peptide" evidence="1">
    <location>
        <begin position="1"/>
        <end position="24"/>
    </location>
</feature>
<evidence type="ECO:0000313" key="3">
    <source>
        <dbReference type="Proteomes" id="UP000183982"/>
    </source>
</evidence>
<dbReference type="RefSeq" id="WP_073248460.1">
    <property type="nucleotide sequence ID" value="NZ_FQZQ01000001.1"/>
</dbReference>
<dbReference type="AlphaFoldDB" id="A0A1M6BD93"/>
<dbReference type="Proteomes" id="UP000183982">
    <property type="component" value="Unassembled WGS sequence"/>
</dbReference>
<dbReference type="SUPFAM" id="SSF81901">
    <property type="entry name" value="HCP-like"/>
    <property type="match status" value="1"/>
</dbReference>
<dbReference type="PANTHER" id="PTHR11102:SF160">
    <property type="entry name" value="ERAD-ASSOCIATED E3 UBIQUITIN-PROTEIN LIGASE COMPONENT HRD3"/>
    <property type="match status" value="1"/>
</dbReference>
<evidence type="ECO:0000256" key="1">
    <source>
        <dbReference type="SAM" id="SignalP"/>
    </source>
</evidence>
<dbReference type="InterPro" id="IPR011990">
    <property type="entry name" value="TPR-like_helical_dom_sf"/>
</dbReference>
<keyword evidence="3" id="KW-1185">Reference proteome</keyword>
<dbReference type="OrthoDB" id="9816559at2"/>
<feature type="chain" id="PRO_5009916060" description="TPR repeat" evidence="1">
    <location>
        <begin position="25"/>
        <end position="585"/>
    </location>
</feature>
<gene>
    <name evidence="2" type="ORF">SAMN05444000_101193</name>
</gene>
<organism evidence="2 3">
    <name type="scientific">Shimia gijangensis</name>
    <dbReference type="NCBI Taxonomy" id="1470563"/>
    <lineage>
        <taxon>Bacteria</taxon>
        <taxon>Pseudomonadati</taxon>
        <taxon>Pseudomonadota</taxon>
        <taxon>Alphaproteobacteria</taxon>
        <taxon>Rhodobacterales</taxon>
        <taxon>Roseobacteraceae</taxon>
    </lineage>
</organism>